<dbReference type="InterPro" id="IPR000123">
    <property type="entry name" value="Reverse_transcriptase_msDNA"/>
</dbReference>
<comment type="catalytic activity">
    <reaction evidence="9">
        <text>DNA(n) + a 2'-deoxyribonucleoside 5'-triphosphate = DNA(n+1) + diphosphate</text>
        <dbReference type="Rhea" id="RHEA:22508"/>
        <dbReference type="Rhea" id="RHEA-COMP:17339"/>
        <dbReference type="Rhea" id="RHEA-COMP:17340"/>
        <dbReference type="ChEBI" id="CHEBI:33019"/>
        <dbReference type="ChEBI" id="CHEBI:61560"/>
        <dbReference type="ChEBI" id="CHEBI:173112"/>
        <dbReference type="EC" id="2.7.7.49"/>
    </reaction>
</comment>
<evidence type="ECO:0000313" key="15">
    <source>
        <dbReference type="Proteomes" id="UP000594967"/>
    </source>
</evidence>
<dbReference type="SUPFAM" id="SSF56672">
    <property type="entry name" value="DNA/RNA polymerases"/>
    <property type="match status" value="1"/>
</dbReference>
<evidence type="ECO:0000256" key="2">
    <source>
        <dbReference type="ARBA" id="ARBA00022679"/>
    </source>
</evidence>
<dbReference type="PANTHER" id="PTHR34047">
    <property type="entry name" value="NUCLEAR INTRON MATURASE 1, MITOCHONDRIAL-RELATED"/>
    <property type="match status" value="1"/>
</dbReference>
<dbReference type="SUPFAM" id="SSF52200">
    <property type="entry name" value="Toll/Interleukin receptor TIR domain"/>
    <property type="match status" value="1"/>
</dbReference>
<dbReference type="EMBL" id="CP065673">
    <property type="protein sequence ID" value="QPS23041.1"/>
    <property type="molecule type" value="Genomic_DNA"/>
</dbReference>
<dbReference type="Proteomes" id="UP000594967">
    <property type="component" value="Chromosome"/>
</dbReference>
<keyword evidence="3" id="KW-0548">Nucleotidyltransferase</keyword>
<keyword evidence="15" id="KW-1185">Reference proteome</keyword>
<dbReference type="GO" id="GO:0046872">
    <property type="term" value="F:metal ion binding"/>
    <property type="evidence" value="ECO:0007669"/>
    <property type="project" value="UniProtKB-KW"/>
</dbReference>
<evidence type="ECO:0000313" key="14">
    <source>
        <dbReference type="Proteomes" id="UP000248897"/>
    </source>
</evidence>
<gene>
    <name evidence="12" type="ORF">I6G64_12050</name>
    <name evidence="13" type="ORF">NCTC12961_00093</name>
</gene>
<dbReference type="InterPro" id="IPR043502">
    <property type="entry name" value="DNA/RNA_pol_sf"/>
</dbReference>
<reference evidence="12 15" key="2">
    <citation type="submission" date="2020-12" db="EMBL/GenBank/DDBJ databases">
        <title>FDA dAtabase for Regulatory Grade micrObial Sequences (FDA-ARGOS): Supporting development and validation of Infectious Disease Dx tests.</title>
        <authorList>
            <person name="Sproer C."/>
            <person name="Gronow S."/>
            <person name="Severitt S."/>
            <person name="Schroder I."/>
            <person name="Tallon L."/>
            <person name="Sadzewicz L."/>
            <person name="Zhao X."/>
            <person name="Boylan J."/>
            <person name="Ott S."/>
            <person name="Bowen H."/>
            <person name="Vavikolanu K."/>
            <person name="Mehta A."/>
            <person name="Aluvathingal J."/>
            <person name="Nadendla S."/>
            <person name="Lowell S."/>
            <person name="Myers T."/>
            <person name="Yan Y."/>
            <person name="Sichtig H."/>
        </authorList>
    </citation>
    <scope>NUCLEOTIDE SEQUENCE [LARGE SCALE GENOMIC DNA]</scope>
    <source>
        <strain evidence="12 15">FDAARGOS_907</strain>
    </source>
</reference>
<dbReference type="CDD" id="cd03487">
    <property type="entry name" value="RT_Bac_retron_II"/>
    <property type="match status" value="1"/>
</dbReference>
<dbReference type="EC" id="2.7.7.49" evidence="1"/>
<protein>
    <recommendedName>
        <fullName evidence="1">RNA-directed DNA polymerase</fullName>
        <ecNumber evidence="1">2.7.7.49</ecNumber>
    </recommendedName>
</protein>
<reference evidence="13 14" key="1">
    <citation type="submission" date="2018-06" db="EMBL/GenBank/DDBJ databases">
        <authorList>
            <consortium name="Pathogen Informatics"/>
            <person name="Doyle S."/>
        </authorList>
    </citation>
    <scope>NUCLEOTIDE SEQUENCE [LARGE SCALE GENOMIC DNA]</scope>
    <source>
        <strain evidence="13 14">NCTC12961</strain>
    </source>
</reference>
<keyword evidence="4" id="KW-0479">Metal-binding</keyword>
<evidence type="ECO:0000256" key="7">
    <source>
        <dbReference type="ARBA" id="ARBA00023118"/>
    </source>
</evidence>
<keyword evidence="5" id="KW-0460">Magnesium</keyword>
<evidence type="ECO:0000256" key="4">
    <source>
        <dbReference type="ARBA" id="ARBA00022723"/>
    </source>
</evidence>
<proteinExistence type="inferred from homology"/>
<evidence type="ECO:0000313" key="12">
    <source>
        <dbReference type="EMBL" id="QPS23041.1"/>
    </source>
</evidence>
<organism evidence="13 14">
    <name type="scientific">Serratia plymuthica</name>
    <dbReference type="NCBI Taxonomy" id="82996"/>
    <lineage>
        <taxon>Bacteria</taxon>
        <taxon>Pseudomonadati</taxon>
        <taxon>Pseudomonadota</taxon>
        <taxon>Gammaproteobacteria</taxon>
        <taxon>Enterobacterales</taxon>
        <taxon>Yersiniaceae</taxon>
        <taxon>Serratia</taxon>
    </lineage>
</organism>
<name>A0A2X4TP36_SERPL</name>
<dbReference type="InterPro" id="IPR049976">
    <property type="entry name" value="Retron_TIR_antiphage"/>
</dbReference>
<dbReference type="PRINTS" id="PR00866">
    <property type="entry name" value="RNADNAPOLMS"/>
</dbReference>
<dbReference type="GO" id="GO:0003723">
    <property type="term" value="F:RNA binding"/>
    <property type="evidence" value="ECO:0007669"/>
    <property type="project" value="InterPro"/>
</dbReference>
<dbReference type="InterPro" id="IPR000477">
    <property type="entry name" value="RT_dom"/>
</dbReference>
<dbReference type="InterPro" id="IPR000157">
    <property type="entry name" value="TIR_dom"/>
</dbReference>
<keyword evidence="2" id="KW-0808">Transferase</keyword>
<dbReference type="RefSeq" id="WP_111738383.1">
    <property type="nucleotide sequence ID" value="NZ_CAMITG010000007.1"/>
</dbReference>
<dbReference type="Pfam" id="PF13676">
    <property type="entry name" value="TIR_2"/>
    <property type="match status" value="1"/>
</dbReference>
<dbReference type="GO" id="GO:0051607">
    <property type="term" value="P:defense response to virus"/>
    <property type="evidence" value="ECO:0007669"/>
    <property type="project" value="UniProtKB-KW"/>
</dbReference>
<feature type="domain" description="TIR" evidence="10">
    <location>
        <begin position="413"/>
        <end position="546"/>
    </location>
</feature>
<evidence type="ECO:0000256" key="8">
    <source>
        <dbReference type="ARBA" id="ARBA00034120"/>
    </source>
</evidence>
<dbReference type="EMBL" id="LS483469">
    <property type="protein sequence ID" value="SQI29166.1"/>
    <property type="molecule type" value="Genomic_DNA"/>
</dbReference>
<dbReference type="InterPro" id="IPR051083">
    <property type="entry name" value="GrpII_Intron_Splice-Mob/Def"/>
</dbReference>
<dbReference type="SMART" id="SM00255">
    <property type="entry name" value="TIR"/>
    <property type="match status" value="1"/>
</dbReference>
<evidence type="ECO:0000259" key="10">
    <source>
        <dbReference type="PROSITE" id="PS50104"/>
    </source>
</evidence>
<evidence type="ECO:0000256" key="6">
    <source>
        <dbReference type="ARBA" id="ARBA00022918"/>
    </source>
</evidence>
<dbReference type="AlphaFoldDB" id="A0A2X4TP36"/>
<evidence type="ECO:0000256" key="9">
    <source>
        <dbReference type="ARBA" id="ARBA00048173"/>
    </source>
</evidence>
<dbReference type="Pfam" id="PF00078">
    <property type="entry name" value="RVT_1"/>
    <property type="match status" value="1"/>
</dbReference>
<dbReference type="Proteomes" id="UP000248897">
    <property type="component" value="Chromosome 1"/>
</dbReference>
<dbReference type="Gene3D" id="3.40.50.10140">
    <property type="entry name" value="Toll/interleukin-1 receptor homology (TIR) domain"/>
    <property type="match status" value="1"/>
</dbReference>
<evidence type="ECO:0000256" key="1">
    <source>
        <dbReference type="ARBA" id="ARBA00012493"/>
    </source>
</evidence>
<evidence type="ECO:0000259" key="11">
    <source>
        <dbReference type="PROSITE" id="PS50878"/>
    </source>
</evidence>
<sequence>MQLRKQIIAFNEKCRAEGLDEDRLIPLLKDTEPSSVKVGNTVIWNNSFKGNVFSLTEQEVSKVCAAISRGDVNIESVQDVANLLEVPVGNLIHLLYRSSSIKYKSFTIPKKNGGERIILSPQGGIKILQERARKYLDAFYRPKISAHGFILNKGIFTNAEKHVKKKYVLNIDLKDFFESITFPRIYGVLKKHPFNMGRPAAAVLAQLCVHNGKMPQGAPTSPVLSNIIASALDKTLVRLAGKYRMRYTRYADDITFSFNQSPPLDIAKKIEDTGGYELGDSLRHAIENNGFKINEEKFRLQLKTERQVVTGLTVNEKVNLDRKYIRLTRAMIDGWGKDKVQAANKYHKIRYGKCDKNDEFAVESFRNHIYGRLSFIRMIRGAEWPLYLKLSAWMSSNDDNPTIEGRRAMKAMEMFDVFLCHASEDKESIVMPIYDELCKLHIHAFVDTKYIEWGDSLTEKINGALARSKFVVAVLSSNSVEKRWPLKELHSVLAREIAEGDKKLLTLVKDGDEELIKAKLPLLADKLYAVYKGDPIEIAHGLSSLLTGKK</sequence>
<accession>A0A2X4TP36</accession>
<feature type="domain" description="Reverse transcriptase" evidence="11">
    <location>
        <begin position="89"/>
        <end position="314"/>
    </location>
</feature>
<keyword evidence="7" id="KW-0051">Antiviral defense</keyword>
<dbReference type="PANTHER" id="PTHR34047:SF7">
    <property type="entry name" value="RNA-DIRECTED DNA POLYMERASE"/>
    <property type="match status" value="1"/>
</dbReference>
<dbReference type="PROSITE" id="PS50104">
    <property type="entry name" value="TIR"/>
    <property type="match status" value="1"/>
</dbReference>
<comment type="similarity">
    <text evidence="8">Belongs to the bacterial reverse transcriptase family.</text>
</comment>
<evidence type="ECO:0000256" key="5">
    <source>
        <dbReference type="ARBA" id="ARBA00022842"/>
    </source>
</evidence>
<dbReference type="NCBIfam" id="NF042941">
    <property type="entry name" value="Retron_TIR_antiphage"/>
    <property type="match status" value="1"/>
</dbReference>
<evidence type="ECO:0000256" key="3">
    <source>
        <dbReference type="ARBA" id="ARBA00022695"/>
    </source>
</evidence>
<evidence type="ECO:0000313" key="13">
    <source>
        <dbReference type="EMBL" id="SQI29166.1"/>
    </source>
</evidence>
<dbReference type="PROSITE" id="PS50878">
    <property type="entry name" value="RT_POL"/>
    <property type="match status" value="1"/>
</dbReference>
<keyword evidence="6 13" id="KW-0695">RNA-directed DNA polymerase</keyword>
<dbReference type="GO" id="GO:0007165">
    <property type="term" value="P:signal transduction"/>
    <property type="evidence" value="ECO:0007669"/>
    <property type="project" value="InterPro"/>
</dbReference>
<dbReference type="GO" id="GO:0003964">
    <property type="term" value="F:RNA-directed DNA polymerase activity"/>
    <property type="evidence" value="ECO:0007669"/>
    <property type="project" value="UniProtKB-KW"/>
</dbReference>
<dbReference type="InterPro" id="IPR035897">
    <property type="entry name" value="Toll_tir_struct_dom_sf"/>
</dbReference>